<feature type="transmembrane region" description="Helical" evidence="1">
    <location>
        <begin position="124"/>
        <end position="145"/>
    </location>
</feature>
<evidence type="ECO:0000256" key="1">
    <source>
        <dbReference type="SAM" id="Phobius"/>
    </source>
</evidence>
<dbReference type="AlphaFoldDB" id="A0A6N2ZN80"/>
<reference evidence="2" key="1">
    <citation type="submission" date="2019-11" db="EMBL/GenBank/DDBJ databases">
        <authorList>
            <person name="Feng L."/>
        </authorList>
    </citation>
    <scope>NUCLEOTIDE SEQUENCE</scope>
    <source>
        <strain evidence="2">FplautiiLFYP42</strain>
    </source>
</reference>
<sequence length="353" mass="39684">MARKNTVRRYPPVDYYDVTAVERWLERMALNGLFLVRVERLFAHFTREAPRPARYRAEPLNTRNPISSREQMDYYASCGWVYVDTVMKLYRIYRADDPETEELHTDPVVLAAAMEDVTRRQRGALLLCLSTLVFLALIYAASLLLHPSPLLFLLQSGGVQGLLVLANLLLLLTSCRSIWGLHTLQRRLGAGEAPRRDDAHFCRARRANLGVRLAATALIACFLAADGYSLSQRWSSRPVEPMVLSLTELEGTDIHVDATARHSWSLLGEHCTTVQILPRADDGAFSRLDAYLFRLNLPFLAGPLLRELEDRYGGGEAQILLLHDGPYVACLVYDGPGELGRFAARSARWSLGD</sequence>
<keyword evidence="1" id="KW-0812">Transmembrane</keyword>
<evidence type="ECO:0008006" key="3">
    <source>
        <dbReference type="Google" id="ProtNLM"/>
    </source>
</evidence>
<proteinExistence type="predicted"/>
<protein>
    <recommendedName>
        <fullName evidence="3">DUF2812 domain-containing protein</fullName>
    </recommendedName>
</protein>
<accession>A0A6N2ZN80</accession>
<keyword evidence="1" id="KW-1133">Transmembrane helix</keyword>
<organism evidence="2">
    <name type="scientific">Flavonifractor plautii</name>
    <name type="common">Fusobacterium plautii</name>
    <dbReference type="NCBI Taxonomy" id="292800"/>
    <lineage>
        <taxon>Bacteria</taxon>
        <taxon>Bacillati</taxon>
        <taxon>Bacillota</taxon>
        <taxon>Clostridia</taxon>
        <taxon>Eubacteriales</taxon>
        <taxon>Oscillospiraceae</taxon>
        <taxon>Flavonifractor</taxon>
    </lineage>
</organism>
<gene>
    <name evidence="2" type="ORF">FPLFYP42_00575</name>
</gene>
<feature type="transmembrane region" description="Helical" evidence="1">
    <location>
        <begin position="157"/>
        <end position="179"/>
    </location>
</feature>
<evidence type="ECO:0000313" key="2">
    <source>
        <dbReference type="EMBL" id="VYT80929.1"/>
    </source>
</evidence>
<dbReference type="RefSeq" id="WP_195325597.1">
    <property type="nucleotide sequence ID" value="NZ_CACRUB010000019.1"/>
</dbReference>
<feature type="transmembrane region" description="Helical" evidence="1">
    <location>
        <begin position="209"/>
        <end position="230"/>
    </location>
</feature>
<name>A0A6N2ZN80_FLAPL</name>
<dbReference type="EMBL" id="CACRUB010000019">
    <property type="protein sequence ID" value="VYT80929.1"/>
    <property type="molecule type" value="Genomic_DNA"/>
</dbReference>
<dbReference type="InterPro" id="IPR021359">
    <property type="entry name" value="DUF2812"/>
</dbReference>
<dbReference type="Pfam" id="PF11193">
    <property type="entry name" value="DUF2812"/>
    <property type="match status" value="1"/>
</dbReference>
<keyword evidence="1" id="KW-0472">Membrane</keyword>